<dbReference type="PANTHER" id="PTHR36173">
    <property type="entry name" value="RIBONUCLEASE VAPC16-RELATED"/>
    <property type="match status" value="1"/>
</dbReference>
<dbReference type="InterPro" id="IPR052919">
    <property type="entry name" value="TA_system_RNase"/>
</dbReference>
<dbReference type="EMBL" id="MFTC01000003">
    <property type="protein sequence ID" value="OGI52887.1"/>
    <property type="molecule type" value="Genomic_DNA"/>
</dbReference>
<comment type="caution">
    <text evidence="2">The sequence shown here is derived from an EMBL/GenBank/DDBJ whole genome shotgun (WGS) entry which is preliminary data.</text>
</comment>
<dbReference type="InterPro" id="IPR002716">
    <property type="entry name" value="PIN_dom"/>
</dbReference>
<dbReference type="Proteomes" id="UP000179037">
    <property type="component" value="Unassembled WGS sequence"/>
</dbReference>
<name>A0A1F6U6A1_9PROT</name>
<dbReference type="InterPro" id="IPR041705">
    <property type="entry name" value="PIN_Sll0205"/>
</dbReference>
<evidence type="ECO:0000259" key="1">
    <source>
        <dbReference type="Pfam" id="PF01850"/>
    </source>
</evidence>
<dbReference type="STRING" id="1817768.A3A87_06210"/>
<dbReference type="InterPro" id="IPR029060">
    <property type="entry name" value="PIN-like_dom_sf"/>
</dbReference>
<feature type="domain" description="PIN" evidence="1">
    <location>
        <begin position="4"/>
        <end position="122"/>
    </location>
</feature>
<evidence type="ECO:0000313" key="3">
    <source>
        <dbReference type="Proteomes" id="UP000179037"/>
    </source>
</evidence>
<dbReference type="PANTHER" id="PTHR36173:SF2">
    <property type="entry name" value="RIBONUCLEASE VAPC16"/>
    <property type="match status" value="1"/>
</dbReference>
<dbReference type="Pfam" id="PF01850">
    <property type="entry name" value="PIN"/>
    <property type="match status" value="1"/>
</dbReference>
<dbReference type="SUPFAM" id="SSF88723">
    <property type="entry name" value="PIN domain-like"/>
    <property type="match status" value="1"/>
</dbReference>
<organism evidence="2 3">
    <name type="scientific">Candidatus Muproteobacteria bacterium RIFCSPLOWO2_01_FULL_60_18</name>
    <dbReference type="NCBI Taxonomy" id="1817768"/>
    <lineage>
        <taxon>Bacteria</taxon>
        <taxon>Pseudomonadati</taxon>
        <taxon>Pseudomonadota</taxon>
        <taxon>Candidatus Muproteobacteria</taxon>
    </lineage>
</organism>
<evidence type="ECO:0000313" key="2">
    <source>
        <dbReference type="EMBL" id="OGI52887.1"/>
    </source>
</evidence>
<reference evidence="2 3" key="1">
    <citation type="journal article" date="2016" name="Nat. Commun.">
        <title>Thousands of microbial genomes shed light on interconnected biogeochemical processes in an aquifer system.</title>
        <authorList>
            <person name="Anantharaman K."/>
            <person name="Brown C.T."/>
            <person name="Hug L.A."/>
            <person name="Sharon I."/>
            <person name="Castelle C.J."/>
            <person name="Probst A.J."/>
            <person name="Thomas B.C."/>
            <person name="Singh A."/>
            <person name="Wilkins M.J."/>
            <person name="Karaoz U."/>
            <person name="Brodie E.L."/>
            <person name="Williams K.H."/>
            <person name="Hubbard S.S."/>
            <person name="Banfield J.F."/>
        </authorList>
    </citation>
    <scope>NUCLEOTIDE SEQUENCE [LARGE SCALE GENOMIC DNA]</scope>
</reference>
<proteinExistence type="predicted"/>
<protein>
    <submittedName>
        <fullName evidence="2">Twitching motility protein PilT</fullName>
    </submittedName>
</protein>
<gene>
    <name evidence="2" type="ORF">A3A87_06210</name>
</gene>
<dbReference type="Gene3D" id="3.40.50.1010">
    <property type="entry name" value="5'-nuclease"/>
    <property type="match status" value="1"/>
</dbReference>
<sequence length="128" mass="14631">MKLLLDTCTFLWIISDDPALSEEARTAFSDPANEVYLSSVSVWEIAVKHALNRLPLPEAPDRFIPSQRTRHAIQPLPLEEEAVLQLSRLPEHHRDPFDRMLVCQAVAHGLVLLTPDEAIRQYPVRTVW</sequence>
<accession>A0A1F6U6A1</accession>
<dbReference type="AlphaFoldDB" id="A0A1F6U6A1"/>
<dbReference type="CDD" id="cd09872">
    <property type="entry name" value="PIN_Sll0205-like"/>
    <property type="match status" value="1"/>
</dbReference>